<comment type="caution">
    <text evidence="1">The sequence shown here is derived from an EMBL/GenBank/DDBJ whole genome shotgun (WGS) entry which is preliminary data.</text>
</comment>
<accession>A0A4R3KZL3</accession>
<dbReference type="EMBL" id="SMAD01000001">
    <property type="protein sequence ID" value="TCS90070.1"/>
    <property type="molecule type" value="Genomic_DNA"/>
</dbReference>
<evidence type="ECO:0000313" key="1">
    <source>
        <dbReference type="EMBL" id="TCS90070.1"/>
    </source>
</evidence>
<keyword evidence="2" id="KW-1185">Reference proteome</keyword>
<name>A0A4R3KZL3_9SPHI</name>
<dbReference type="Proteomes" id="UP000295807">
    <property type="component" value="Unassembled WGS sequence"/>
</dbReference>
<evidence type="ECO:0000313" key="2">
    <source>
        <dbReference type="Proteomes" id="UP000295807"/>
    </source>
</evidence>
<organism evidence="1 2">
    <name type="scientific">Anseongella ginsenosidimutans</name>
    <dbReference type="NCBI Taxonomy" id="496056"/>
    <lineage>
        <taxon>Bacteria</taxon>
        <taxon>Pseudomonadati</taxon>
        <taxon>Bacteroidota</taxon>
        <taxon>Sphingobacteriia</taxon>
        <taxon>Sphingobacteriales</taxon>
        <taxon>Sphingobacteriaceae</taxon>
        <taxon>Anseongella</taxon>
    </lineage>
</organism>
<reference evidence="1 2" key="1">
    <citation type="submission" date="2019-03" db="EMBL/GenBank/DDBJ databases">
        <title>Genomic Encyclopedia of Type Strains, Phase IV (KMG-IV): sequencing the most valuable type-strain genomes for metagenomic binning, comparative biology and taxonomic classification.</title>
        <authorList>
            <person name="Goeker M."/>
        </authorList>
    </citation>
    <scope>NUCLEOTIDE SEQUENCE [LARGE SCALE GENOMIC DNA]</scope>
    <source>
        <strain evidence="1 2">DSM 21100</strain>
    </source>
</reference>
<protein>
    <submittedName>
        <fullName evidence="1">Uncharacterized protein</fullName>
    </submittedName>
</protein>
<gene>
    <name evidence="1" type="ORF">EDD80_101268</name>
</gene>
<proteinExistence type="predicted"/>
<sequence>MNMLSKLLKRPISIIFLVILFGSWADKTDISAVIKDDFTEKSFESKLVTEVNTKLKIIWRPNWEKIYFVNEGNPITKALVPLSPVLTNAQNSCLESDFEMPLTKRYLFVEKETSGIKYSLKTYVLKSSKKADSGTLSADDFLDNNFTGMILVKNLDNDNATLRNYNNGKLIEKSNTAWECVFWTVCTYVRGGGGPLSCAQYVTTTSARSPYPYAYPCGHPSYNSQCQYILVSSYVERYCE</sequence>
<dbReference type="RefSeq" id="WP_132127532.1">
    <property type="nucleotide sequence ID" value="NZ_CP042432.1"/>
</dbReference>
<dbReference type="AlphaFoldDB" id="A0A4R3KZL3"/>